<comment type="subcellular location">
    <subcellularLocation>
        <location evidence="5">Cytoplasm</location>
    </subcellularLocation>
</comment>
<dbReference type="GO" id="GO:0005524">
    <property type="term" value="F:ATP binding"/>
    <property type="evidence" value="ECO:0007669"/>
    <property type="project" value="UniProtKB-UniRule"/>
</dbReference>
<sequence>MSGMAIPVVGLTGGIGSGKSAAADRFAELGVPVIDTDQIAHQLTGPGGAAMAAIAQAFGQQALTADGALDRAAMRQKIFSNPDSKHQLEAILHPAIYDESVRRLQAAQGEYAVLVVPLLFENERYLPLLARTLVVDCDEQTQIERVMRRNGFAEQAVRAIMAAQLPRNERLRRADDVIDNNSGLAELRLQVDAKHGYYLANLVNAMF</sequence>
<evidence type="ECO:0000256" key="2">
    <source>
        <dbReference type="ARBA" id="ARBA00022741"/>
    </source>
</evidence>
<dbReference type="PROSITE" id="PS51219">
    <property type="entry name" value="DPCK"/>
    <property type="match status" value="1"/>
</dbReference>
<dbReference type="Proteomes" id="UP000239469">
    <property type="component" value="Unassembled WGS sequence"/>
</dbReference>
<proteinExistence type="inferred from homology"/>
<keyword evidence="5 7" id="KW-0418">Kinase</keyword>
<evidence type="ECO:0000256" key="4">
    <source>
        <dbReference type="ARBA" id="ARBA00022993"/>
    </source>
</evidence>
<evidence type="ECO:0000313" key="8">
    <source>
        <dbReference type="Proteomes" id="UP000239469"/>
    </source>
</evidence>
<organism evidence="7 8">
    <name type="scientific">Chromobacterium amazonense</name>
    <dbReference type="NCBI Taxonomy" id="1382803"/>
    <lineage>
        <taxon>Bacteria</taxon>
        <taxon>Pseudomonadati</taxon>
        <taxon>Pseudomonadota</taxon>
        <taxon>Betaproteobacteria</taxon>
        <taxon>Neisseriales</taxon>
        <taxon>Chromobacteriaceae</taxon>
        <taxon>Chromobacterium</taxon>
    </lineage>
</organism>
<dbReference type="InterPro" id="IPR027417">
    <property type="entry name" value="P-loop_NTPase"/>
</dbReference>
<comment type="pathway">
    <text evidence="5">Cofactor biosynthesis; coenzyme A biosynthesis; CoA from (R)-pantothenate: step 5/5.</text>
</comment>
<dbReference type="PANTHER" id="PTHR10695:SF46">
    <property type="entry name" value="BIFUNCTIONAL COENZYME A SYNTHASE-RELATED"/>
    <property type="match status" value="1"/>
</dbReference>
<keyword evidence="3 5" id="KW-0067">ATP-binding</keyword>
<name>A0A1S1XBG9_9NEIS</name>
<evidence type="ECO:0000256" key="3">
    <source>
        <dbReference type="ARBA" id="ARBA00022840"/>
    </source>
</evidence>
<dbReference type="Gene3D" id="3.40.50.300">
    <property type="entry name" value="P-loop containing nucleotide triphosphate hydrolases"/>
    <property type="match status" value="1"/>
</dbReference>
<evidence type="ECO:0000256" key="5">
    <source>
        <dbReference type="HAMAP-Rule" id="MF_00376"/>
    </source>
</evidence>
<dbReference type="CDD" id="cd02022">
    <property type="entry name" value="DPCK"/>
    <property type="match status" value="1"/>
</dbReference>
<accession>A0A1S1XBG9</accession>
<evidence type="ECO:0000256" key="6">
    <source>
        <dbReference type="NCBIfam" id="TIGR00152"/>
    </source>
</evidence>
<protein>
    <recommendedName>
        <fullName evidence="5 6">Dephospho-CoA kinase</fullName>
        <ecNumber evidence="5 6">2.7.1.24</ecNumber>
    </recommendedName>
    <alternativeName>
        <fullName evidence="5">Dephosphocoenzyme A kinase</fullName>
    </alternativeName>
</protein>
<comment type="catalytic activity">
    <reaction evidence="5">
        <text>3'-dephospho-CoA + ATP = ADP + CoA + H(+)</text>
        <dbReference type="Rhea" id="RHEA:18245"/>
        <dbReference type="ChEBI" id="CHEBI:15378"/>
        <dbReference type="ChEBI" id="CHEBI:30616"/>
        <dbReference type="ChEBI" id="CHEBI:57287"/>
        <dbReference type="ChEBI" id="CHEBI:57328"/>
        <dbReference type="ChEBI" id="CHEBI:456216"/>
        <dbReference type="EC" id="2.7.1.24"/>
    </reaction>
</comment>
<dbReference type="GO" id="GO:0004140">
    <property type="term" value="F:dephospho-CoA kinase activity"/>
    <property type="evidence" value="ECO:0007669"/>
    <property type="project" value="UniProtKB-UniRule"/>
</dbReference>
<dbReference type="HAMAP" id="MF_00376">
    <property type="entry name" value="Dephospho_CoA_kinase"/>
    <property type="match status" value="1"/>
</dbReference>
<reference evidence="7 8" key="1">
    <citation type="submission" date="2017-01" db="EMBL/GenBank/DDBJ databases">
        <title>New insights into the genetic diversity of Chromobacterium isolated from tropical freshwater lake.</title>
        <authorList>
            <person name="Santos A.B."/>
            <person name="Nascimento A.M."/>
            <person name="Da Silva P.C."/>
        </authorList>
    </citation>
    <scope>NUCLEOTIDE SEQUENCE [LARGE SCALE GENOMIC DNA]</scope>
    <source>
        <strain evidence="7 8">56AF</strain>
    </source>
</reference>
<dbReference type="Pfam" id="PF01121">
    <property type="entry name" value="CoaE"/>
    <property type="match status" value="1"/>
</dbReference>
<dbReference type="EMBL" id="MTBD01000030">
    <property type="protein sequence ID" value="PRP69651.1"/>
    <property type="molecule type" value="Genomic_DNA"/>
</dbReference>
<dbReference type="PANTHER" id="PTHR10695">
    <property type="entry name" value="DEPHOSPHO-COA KINASE-RELATED"/>
    <property type="match status" value="1"/>
</dbReference>
<dbReference type="EC" id="2.7.1.24" evidence="5 6"/>
<dbReference type="SUPFAM" id="SSF52540">
    <property type="entry name" value="P-loop containing nucleoside triphosphate hydrolases"/>
    <property type="match status" value="1"/>
</dbReference>
<comment type="caution">
    <text evidence="7">The sequence shown here is derived from an EMBL/GenBank/DDBJ whole genome shotgun (WGS) entry which is preliminary data.</text>
</comment>
<comment type="similarity">
    <text evidence="1 5">Belongs to the CoaE family.</text>
</comment>
<keyword evidence="4 5" id="KW-0173">Coenzyme A biosynthesis</keyword>
<keyword evidence="5" id="KW-0963">Cytoplasm</keyword>
<dbReference type="NCBIfam" id="TIGR00152">
    <property type="entry name" value="dephospho-CoA kinase"/>
    <property type="match status" value="1"/>
</dbReference>
<dbReference type="GO" id="GO:0015937">
    <property type="term" value="P:coenzyme A biosynthetic process"/>
    <property type="evidence" value="ECO:0007669"/>
    <property type="project" value="UniProtKB-UniRule"/>
</dbReference>
<comment type="function">
    <text evidence="5">Catalyzes the phosphorylation of the 3'-hydroxyl group of dephosphocoenzyme A to form coenzyme A.</text>
</comment>
<dbReference type="GO" id="GO:0005737">
    <property type="term" value="C:cytoplasm"/>
    <property type="evidence" value="ECO:0007669"/>
    <property type="project" value="UniProtKB-SubCell"/>
</dbReference>
<feature type="binding site" evidence="5">
    <location>
        <begin position="16"/>
        <end position="21"/>
    </location>
    <ligand>
        <name>ATP</name>
        <dbReference type="ChEBI" id="CHEBI:30616"/>
    </ligand>
</feature>
<dbReference type="InterPro" id="IPR001977">
    <property type="entry name" value="Depp_CoAkinase"/>
</dbReference>
<dbReference type="UniPathway" id="UPA00241">
    <property type="reaction ID" value="UER00356"/>
</dbReference>
<dbReference type="AlphaFoldDB" id="A0A1S1XBG9"/>
<keyword evidence="5" id="KW-0808">Transferase</keyword>
<evidence type="ECO:0000313" key="7">
    <source>
        <dbReference type="EMBL" id="PRP69651.1"/>
    </source>
</evidence>
<evidence type="ECO:0000256" key="1">
    <source>
        <dbReference type="ARBA" id="ARBA00009018"/>
    </source>
</evidence>
<gene>
    <name evidence="5" type="primary">coaE</name>
    <name evidence="7" type="ORF">BUE93_17390</name>
</gene>
<keyword evidence="2 5" id="KW-0547">Nucleotide-binding</keyword>